<dbReference type="VEuPathDB" id="FungiDB:BO78DRAFT_467847"/>
<name>A0A319EIC6_ASPSB</name>
<protein>
    <submittedName>
        <fullName evidence="2">Uncharacterized protein</fullName>
    </submittedName>
</protein>
<dbReference type="EMBL" id="KZ826327">
    <property type="protein sequence ID" value="PYI09410.1"/>
    <property type="molecule type" value="Genomic_DNA"/>
</dbReference>
<dbReference type="Proteomes" id="UP000248423">
    <property type="component" value="Unassembled WGS sequence"/>
</dbReference>
<keyword evidence="3" id="KW-1185">Reference proteome</keyword>
<accession>A0A319EIC6</accession>
<reference evidence="2 3" key="1">
    <citation type="submission" date="2018-02" db="EMBL/GenBank/DDBJ databases">
        <title>The genomes of Aspergillus section Nigri reveals drivers in fungal speciation.</title>
        <authorList>
            <consortium name="DOE Joint Genome Institute"/>
            <person name="Vesth T.C."/>
            <person name="Nybo J."/>
            <person name="Theobald S."/>
            <person name="Brandl J."/>
            <person name="Frisvad J.C."/>
            <person name="Nielsen K.F."/>
            <person name="Lyhne E.K."/>
            <person name="Kogle M.E."/>
            <person name="Kuo A."/>
            <person name="Riley R."/>
            <person name="Clum A."/>
            <person name="Nolan M."/>
            <person name="Lipzen A."/>
            <person name="Salamov A."/>
            <person name="Henrissat B."/>
            <person name="Wiebenga A."/>
            <person name="De vries R.P."/>
            <person name="Grigoriev I.V."/>
            <person name="Mortensen U.H."/>
            <person name="Andersen M.R."/>
            <person name="Baker S.E."/>
        </authorList>
    </citation>
    <scope>NUCLEOTIDE SEQUENCE [LARGE SCALE GENOMIC DNA]</scope>
    <source>
        <strain evidence="2 3">CBS 121057</strain>
    </source>
</reference>
<evidence type="ECO:0000313" key="3">
    <source>
        <dbReference type="Proteomes" id="UP000248423"/>
    </source>
</evidence>
<evidence type="ECO:0000313" key="2">
    <source>
        <dbReference type="EMBL" id="PYI09410.1"/>
    </source>
</evidence>
<feature type="region of interest" description="Disordered" evidence="1">
    <location>
        <begin position="91"/>
        <end position="131"/>
    </location>
</feature>
<sequence length="159" mass="17279">MPRSLFPPSTCSPINKPHLPTCNDDNTHSLMGYGDPTIPTHSTGIYPVFMNTPNHMQVSREPIIGFNTTYTMPEHFGGFLSGHAGANYAANPDARSFGNEQTTQSPHPPTTFVSTTATPPPSRRRDNNQAACGTGPHSLKCGWVGCTYTRSFNRAEDLV</sequence>
<feature type="non-terminal residue" evidence="2">
    <location>
        <position position="159"/>
    </location>
</feature>
<feature type="region of interest" description="Disordered" evidence="1">
    <location>
        <begin position="1"/>
        <end position="22"/>
    </location>
</feature>
<gene>
    <name evidence="2" type="ORF">BO78DRAFT_467847</name>
</gene>
<evidence type="ECO:0000256" key="1">
    <source>
        <dbReference type="SAM" id="MobiDB-lite"/>
    </source>
</evidence>
<dbReference type="AlphaFoldDB" id="A0A319EIC6"/>
<feature type="compositionally biased region" description="Polar residues" evidence="1">
    <location>
        <begin position="98"/>
        <end position="117"/>
    </location>
</feature>
<proteinExistence type="predicted"/>
<organism evidence="2 3">
    <name type="scientific">Aspergillus sclerotiicarbonarius (strain CBS 121057 / IBT 28362)</name>
    <dbReference type="NCBI Taxonomy" id="1448318"/>
    <lineage>
        <taxon>Eukaryota</taxon>
        <taxon>Fungi</taxon>
        <taxon>Dikarya</taxon>
        <taxon>Ascomycota</taxon>
        <taxon>Pezizomycotina</taxon>
        <taxon>Eurotiomycetes</taxon>
        <taxon>Eurotiomycetidae</taxon>
        <taxon>Eurotiales</taxon>
        <taxon>Aspergillaceae</taxon>
        <taxon>Aspergillus</taxon>
        <taxon>Aspergillus subgen. Circumdati</taxon>
    </lineage>
</organism>